<feature type="region of interest" description="Disordered" evidence="13">
    <location>
        <begin position="987"/>
        <end position="1021"/>
    </location>
</feature>
<feature type="compositionally biased region" description="Basic and acidic residues" evidence="13">
    <location>
        <begin position="550"/>
        <end position="563"/>
    </location>
</feature>
<feature type="compositionally biased region" description="Basic and acidic residues" evidence="13">
    <location>
        <begin position="1008"/>
        <end position="1018"/>
    </location>
</feature>
<keyword evidence="5" id="KW-0862">Zinc</keyword>
<dbReference type="OrthoDB" id="6621318at2759"/>
<feature type="compositionally biased region" description="Acidic residues" evidence="13">
    <location>
        <begin position="347"/>
        <end position="368"/>
    </location>
</feature>
<dbReference type="InterPro" id="IPR006612">
    <property type="entry name" value="THAP_Znf"/>
</dbReference>
<evidence type="ECO:0000256" key="8">
    <source>
        <dbReference type="ARBA" id="ARBA00023125"/>
    </source>
</evidence>
<accession>A0A8I6SB79</accession>
<evidence type="ECO:0000256" key="3">
    <source>
        <dbReference type="ARBA" id="ARBA00022723"/>
    </source>
</evidence>
<evidence type="ECO:0000256" key="4">
    <source>
        <dbReference type="ARBA" id="ARBA00022771"/>
    </source>
</evidence>
<dbReference type="PANTHER" id="PTHR46600:SF1">
    <property type="entry name" value="THAP DOMAIN-CONTAINING PROTEIN 1"/>
    <property type="match status" value="1"/>
</dbReference>
<dbReference type="SUPFAM" id="SSF57716">
    <property type="entry name" value="Glucocorticoid receptor-like (DNA-binding domain)"/>
    <property type="match status" value="2"/>
</dbReference>
<dbReference type="Proteomes" id="UP000494040">
    <property type="component" value="Unassembled WGS sequence"/>
</dbReference>
<dbReference type="GO" id="GO:0008270">
    <property type="term" value="F:zinc ion binding"/>
    <property type="evidence" value="ECO:0007669"/>
    <property type="project" value="UniProtKB-KW"/>
</dbReference>
<protein>
    <recommendedName>
        <fullName evidence="14">THAP-type domain-containing protein</fullName>
    </recommendedName>
</protein>
<organism evidence="15 16">
    <name type="scientific">Cimex lectularius</name>
    <name type="common">Bed bug</name>
    <name type="synonym">Acanthia lectularia</name>
    <dbReference type="NCBI Taxonomy" id="79782"/>
    <lineage>
        <taxon>Eukaryota</taxon>
        <taxon>Metazoa</taxon>
        <taxon>Ecdysozoa</taxon>
        <taxon>Arthropoda</taxon>
        <taxon>Hexapoda</taxon>
        <taxon>Insecta</taxon>
        <taxon>Pterygota</taxon>
        <taxon>Neoptera</taxon>
        <taxon>Paraneoptera</taxon>
        <taxon>Hemiptera</taxon>
        <taxon>Heteroptera</taxon>
        <taxon>Panheteroptera</taxon>
        <taxon>Cimicomorpha</taxon>
        <taxon>Cimicidae</taxon>
        <taxon>Cimex</taxon>
    </lineage>
</organism>
<keyword evidence="6" id="KW-0805">Transcription regulation</keyword>
<evidence type="ECO:0000256" key="12">
    <source>
        <dbReference type="PROSITE-ProRule" id="PRU00309"/>
    </source>
</evidence>
<dbReference type="SMART" id="SM00692">
    <property type="entry name" value="DM3"/>
    <property type="match status" value="2"/>
</dbReference>
<name>A0A8I6SB79_CIMLE</name>
<dbReference type="AlphaFoldDB" id="A0A8I6SB79"/>
<evidence type="ECO:0000256" key="2">
    <source>
        <dbReference type="ARBA" id="ARBA00006177"/>
    </source>
</evidence>
<feature type="compositionally biased region" description="Basic and acidic residues" evidence="13">
    <location>
        <begin position="294"/>
        <end position="307"/>
    </location>
</feature>
<keyword evidence="3" id="KW-0479">Metal-binding</keyword>
<keyword evidence="11" id="KW-0131">Cell cycle</keyword>
<evidence type="ECO:0000256" key="1">
    <source>
        <dbReference type="ARBA" id="ARBA00004642"/>
    </source>
</evidence>
<dbReference type="GeneID" id="106670643"/>
<comment type="subcellular location">
    <subcellularLocation>
        <location evidence="1">Nucleus</location>
        <location evidence="1">Nucleoplasm</location>
    </subcellularLocation>
</comment>
<keyword evidence="16" id="KW-1185">Reference proteome</keyword>
<dbReference type="SMART" id="SM00980">
    <property type="entry name" value="THAP"/>
    <property type="match status" value="2"/>
</dbReference>
<feature type="region of interest" description="Disordered" evidence="13">
    <location>
        <begin position="102"/>
        <end position="148"/>
    </location>
</feature>
<keyword evidence="9" id="KW-0804">Transcription</keyword>
<evidence type="ECO:0000256" key="5">
    <source>
        <dbReference type="ARBA" id="ARBA00022833"/>
    </source>
</evidence>
<dbReference type="RefSeq" id="XP_014256645.1">
    <property type="nucleotide sequence ID" value="XM_014401159.2"/>
</dbReference>
<keyword evidence="10" id="KW-0539">Nucleus</keyword>
<dbReference type="PANTHER" id="PTHR46600">
    <property type="entry name" value="THAP DOMAIN-CONTAINING"/>
    <property type="match status" value="1"/>
</dbReference>
<reference evidence="15" key="1">
    <citation type="submission" date="2022-01" db="UniProtKB">
        <authorList>
            <consortium name="EnsemblMetazoa"/>
        </authorList>
    </citation>
    <scope>IDENTIFICATION</scope>
</reference>
<dbReference type="Pfam" id="PF05485">
    <property type="entry name" value="THAP"/>
    <property type="match status" value="2"/>
</dbReference>
<feature type="compositionally biased region" description="Basic and acidic residues" evidence="13">
    <location>
        <begin position="991"/>
        <end position="1001"/>
    </location>
</feature>
<dbReference type="InterPro" id="IPR038441">
    <property type="entry name" value="THAP_Znf_sf"/>
</dbReference>
<feature type="compositionally biased region" description="Basic residues" evidence="13">
    <location>
        <begin position="531"/>
        <end position="548"/>
    </location>
</feature>
<evidence type="ECO:0000256" key="10">
    <source>
        <dbReference type="ARBA" id="ARBA00023242"/>
    </source>
</evidence>
<evidence type="ECO:0000256" key="9">
    <source>
        <dbReference type="ARBA" id="ARBA00023163"/>
    </source>
</evidence>
<dbReference type="InterPro" id="IPR026516">
    <property type="entry name" value="THAP1/10"/>
</dbReference>
<feature type="compositionally biased region" description="Polar residues" evidence="13">
    <location>
        <begin position="102"/>
        <end position="126"/>
    </location>
</feature>
<evidence type="ECO:0000313" key="16">
    <source>
        <dbReference type="Proteomes" id="UP000494040"/>
    </source>
</evidence>
<dbReference type="Gene3D" id="6.20.210.20">
    <property type="entry name" value="THAP domain"/>
    <property type="match status" value="1"/>
</dbReference>
<feature type="compositionally biased region" description="Low complexity" evidence="13">
    <location>
        <begin position="136"/>
        <end position="147"/>
    </location>
</feature>
<feature type="compositionally biased region" description="Basic and acidic residues" evidence="13">
    <location>
        <begin position="321"/>
        <end position="335"/>
    </location>
</feature>
<keyword evidence="7" id="KW-0175">Coiled coil</keyword>
<dbReference type="GO" id="GO:0005654">
    <property type="term" value="C:nucleoplasm"/>
    <property type="evidence" value="ECO:0007669"/>
    <property type="project" value="UniProtKB-SubCell"/>
</dbReference>
<keyword evidence="8 12" id="KW-0238">DNA-binding</keyword>
<evidence type="ECO:0000256" key="11">
    <source>
        <dbReference type="ARBA" id="ARBA00023306"/>
    </source>
</evidence>
<feature type="region of interest" description="Disordered" evidence="13">
    <location>
        <begin position="278"/>
        <end position="428"/>
    </location>
</feature>
<evidence type="ECO:0000256" key="6">
    <source>
        <dbReference type="ARBA" id="ARBA00023015"/>
    </source>
</evidence>
<dbReference type="PROSITE" id="PS50950">
    <property type="entry name" value="ZF_THAP"/>
    <property type="match status" value="2"/>
</dbReference>
<keyword evidence="4 12" id="KW-0863">Zinc-finger</keyword>
<feature type="compositionally biased region" description="Basic and acidic residues" evidence="13">
    <location>
        <begin position="369"/>
        <end position="388"/>
    </location>
</feature>
<evidence type="ECO:0000313" key="15">
    <source>
        <dbReference type="EnsemblMetazoa" id="XP_014256645.1"/>
    </source>
</evidence>
<evidence type="ECO:0000256" key="13">
    <source>
        <dbReference type="SAM" id="MobiDB-lite"/>
    </source>
</evidence>
<proteinExistence type="inferred from homology"/>
<comment type="similarity">
    <text evidence="2">Belongs to the THAP1 family.</text>
</comment>
<feature type="domain" description="THAP-type" evidence="14">
    <location>
        <begin position="433"/>
        <end position="526"/>
    </location>
</feature>
<feature type="compositionally biased region" description="Polar residues" evidence="13">
    <location>
        <begin position="585"/>
        <end position="599"/>
    </location>
</feature>
<dbReference type="GO" id="GO:0043565">
    <property type="term" value="F:sequence-specific DNA binding"/>
    <property type="evidence" value="ECO:0007669"/>
    <property type="project" value="InterPro"/>
</dbReference>
<feature type="compositionally biased region" description="Polar residues" evidence="13">
    <location>
        <begin position="278"/>
        <end position="291"/>
    </location>
</feature>
<dbReference type="EnsemblMetazoa" id="XM_014401159.2">
    <property type="protein sequence ID" value="XP_014256645.1"/>
    <property type="gene ID" value="LOC106670643"/>
</dbReference>
<evidence type="ECO:0000259" key="14">
    <source>
        <dbReference type="PROSITE" id="PS50950"/>
    </source>
</evidence>
<feature type="region of interest" description="Disordered" evidence="13">
    <location>
        <begin position="526"/>
        <end position="601"/>
    </location>
</feature>
<dbReference type="KEGG" id="clec:106670643"/>
<sequence length="1175" mass="134780">MPKKCYVPFCKSGYGSENLQTQSLGLNTPSMFHPPEDFLLEWNKRIGRTDRRLTLNDTVCSKHFAEEDILTHYEFTLPNGQKEKFRRGKTCLKRGAVPTIFPTENLTMSSRSRQKSKPNSQKGSNSETDEERDSSSVKSGSTRVSASDLSEMDDMFTIDKLHEISQSVQLPGSMWGVHQKPGGKTAFIHINEEMVIDKTVEFVKSCVPKVKVRGHDIDLPEVRSKSHLECLLRGIDAITKLPRGRKRKRRGRPPKSIKLEFDDISVDNKKVLRSTRLKTSSNVKLTSTHQKLTMPEKRVLRNRDKKSVSPPRARRNLRSMRQSEKNTKVQRDKTPRTPRVKIKQEIEEKEESEEEEEEEEESDDNEEDNSTHNKDADTPKQSKTDKPKPMQKQAKLLKESTKKNSISTPTVRREDFTPRFSRQRPKWEREESLTSFGVRCVVECCQNSMLDTRRSNLNIYYYRFPMDDRLAEKWKEKCKIEGRMPKSARVCSDHFKREDFEGAETPGVHMAQPKRNLKSNAIPTLYLSSKREHKPPPQKKRKPRKPRNSVKNDLDIKIVETKSIKRLTPEPADENSDISPPRTPLSVSSSELDNTNVINDSPEIVNTPVVTVELSDESSEESDAYEEVIQVRITNLSATSSAEDSESDEVMRRRRKVLKRKQPQIEETKDYEIETLEIELNSDDSDADVREMKKTLDLHLNNSKSFTPRPPTKIAKVNQNGLHELKTSQNNIKINQSTPTGLKSVHLNITPKEQNENSVVFEVKEAEKSVTPPPSSSAPTQSLAKLLQAKSKPDRETIIKIIEQKICENYEILNNRIVPNLSFKTPEMKNDNVVQYIVKNGKADSLSLPKGIIKHIDKKENRPLPEILVPQAEEKRKDMASPTIKITAPIRSRNTILNETKENMTMVKPDIVEHQPKKSILVETDVSNPHLEMPTTDAIKKDSIEFVSSEDIIIEEASAEEKEKSELSFMEEMDDDNQILIVCRDEDDEEKDKSLHYEPPIHESLQPSERRKDLEHRPQTISIQRKRANEIIPNKIKIPATEHSSSRTEKGILDSFFLNNSSSDNIFGTNDEIEKPSEIQDLLNMVPQNEVDYSKVIVLNHLEDPHNVQWGELSNDSKEHVQNSDLYFIQQEDDVGHTSHSVRDQSSSFDESQYLNMECLEVEVVPPEETADYKK</sequence>
<evidence type="ECO:0000256" key="7">
    <source>
        <dbReference type="ARBA" id="ARBA00023054"/>
    </source>
</evidence>
<feature type="domain" description="THAP-type" evidence="14">
    <location>
        <begin position="1"/>
        <end position="101"/>
    </location>
</feature>